<sequence>MTSPRLAARSEPPTSSTASDYDDEELSAWHIAASVADGEVVTLSRHAFNAFARIFTSCSGLSVERFWYRKRQRPGEVENASFPSSTNNGKDEWILRLDAMDSKIGSRQKGEFDIHKDKLWGIRISQSNMPSRKRSRSVPLLECTVQEEQKSPHHRCLTEEFSRLSDGNASMDVLNSQKGGYGTVYRAQRKNDGAIVAIKCPHAKANQLHVTNELQMLERG</sequence>
<name>A0ACB9QZQ2_9MYRT</name>
<protein>
    <submittedName>
        <fullName evidence="1">Uncharacterized protein</fullName>
    </submittedName>
</protein>
<proteinExistence type="predicted"/>
<evidence type="ECO:0000313" key="2">
    <source>
        <dbReference type="Proteomes" id="UP001057402"/>
    </source>
</evidence>
<reference evidence="2" key="1">
    <citation type="journal article" date="2023" name="Front. Plant Sci.">
        <title>Chromosomal-level genome assembly of Melastoma candidum provides insights into trichome evolution.</title>
        <authorList>
            <person name="Zhong Y."/>
            <person name="Wu W."/>
            <person name="Sun C."/>
            <person name="Zou P."/>
            <person name="Liu Y."/>
            <person name="Dai S."/>
            <person name="Zhou R."/>
        </authorList>
    </citation>
    <scope>NUCLEOTIDE SEQUENCE [LARGE SCALE GENOMIC DNA]</scope>
</reference>
<dbReference type="EMBL" id="CM042884">
    <property type="protein sequence ID" value="KAI4371471.1"/>
    <property type="molecule type" value="Genomic_DNA"/>
</dbReference>
<dbReference type="Proteomes" id="UP001057402">
    <property type="component" value="Chromosome 5"/>
</dbReference>
<gene>
    <name evidence="1" type="ORF">MLD38_019703</name>
</gene>
<comment type="caution">
    <text evidence="1">The sequence shown here is derived from an EMBL/GenBank/DDBJ whole genome shotgun (WGS) entry which is preliminary data.</text>
</comment>
<accession>A0ACB9QZQ2</accession>
<organism evidence="1 2">
    <name type="scientific">Melastoma candidum</name>
    <dbReference type="NCBI Taxonomy" id="119954"/>
    <lineage>
        <taxon>Eukaryota</taxon>
        <taxon>Viridiplantae</taxon>
        <taxon>Streptophyta</taxon>
        <taxon>Embryophyta</taxon>
        <taxon>Tracheophyta</taxon>
        <taxon>Spermatophyta</taxon>
        <taxon>Magnoliopsida</taxon>
        <taxon>eudicotyledons</taxon>
        <taxon>Gunneridae</taxon>
        <taxon>Pentapetalae</taxon>
        <taxon>rosids</taxon>
        <taxon>malvids</taxon>
        <taxon>Myrtales</taxon>
        <taxon>Melastomataceae</taxon>
        <taxon>Melastomatoideae</taxon>
        <taxon>Melastomateae</taxon>
        <taxon>Melastoma</taxon>
    </lineage>
</organism>
<keyword evidence="2" id="KW-1185">Reference proteome</keyword>
<evidence type="ECO:0000313" key="1">
    <source>
        <dbReference type="EMBL" id="KAI4371471.1"/>
    </source>
</evidence>